<dbReference type="GO" id="GO:0016757">
    <property type="term" value="F:glycosyltransferase activity"/>
    <property type="evidence" value="ECO:0007669"/>
    <property type="project" value="InterPro"/>
</dbReference>
<comment type="caution">
    <text evidence="2">The sequence shown here is derived from an EMBL/GenBank/DDBJ whole genome shotgun (WGS) entry which is preliminary data.</text>
</comment>
<dbReference type="EMBL" id="AWGH01000058">
    <property type="protein sequence ID" value="ODN74906.1"/>
    <property type="molecule type" value="Genomic_DNA"/>
</dbReference>
<protein>
    <recommendedName>
        <fullName evidence="1">Glycosyltransferase 61 catalytic domain-containing protein</fullName>
    </recommendedName>
</protein>
<evidence type="ECO:0000313" key="3">
    <source>
        <dbReference type="Proteomes" id="UP000094819"/>
    </source>
</evidence>
<dbReference type="GeneID" id="30197424"/>
<keyword evidence="3" id="KW-1185">Reference proteome</keyword>
<dbReference type="AlphaFoldDB" id="A0A1E3HGM5"/>
<sequence length="481" mass="53264">MDSEKLLAAWGRARLLGVLLFTLLFASAAVIFTGLVLGTDIPTEKLLSPSVAKTLWNPSGSPPDPTVVHTKHLGGTPGYQVLEHVWVGNGTIYMYAPDRSKLPSKSRAVSGETGWEVFTHPTGERIEHAKNALKLGGTTIFVNDGADTSQWHYLSSYYHLIGEIFLGSVAAIASLPSKVGIPQVDARDWGERVPATPERFIIPWKAAEGWRDEEGLGEMVLRGIFGDKFLEPHDWAALSDPDNEHNGWVYLERVVITDRWASHRHNPLSEALNKMAASVFALPHSPFFFTPSRLTLLPHLGINLSPHRLAPSKLSTGEGVPKVVYVDRQGTDRKLDDESHMGIAVVLAELDALGLARVGHKKMERLTHVEQVEAVADADIIIGVHGDMLTHQLWMTEGGVVIELFPPDSYLPENQIVADVLHHEYIPVWHDVALTRKEWEGLPRQHGHGALYDGTEVTVDKAYLRLLLEEVLQRMTDERGS</sequence>
<dbReference type="Pfam" id="PF04577">
    <property type="entry name" value="Glyco_transf_61"/>
    <property type="match status" value="1"/>
</dbReference>
<feature type="domain" description="Glycosyltransferase 61 catalytic" evidence="1">
    <location>
        <begin position="200"/>
        <end position="402"/>
    </location>
</feature>
<organism evidence="2 3">
    <name type="scientific">Cryptococcus wingfieldii CBS 7118</name>
    <dbReference type="NCBI Taxonomy" id="1295528"/>
    <lineage>
        <taxon>Eukaryota</taxon>
        <taxon>Fungi</taxon>
        <taxon>Dikarya</taxon>
        <taxon>Basidiomycota</taxon>
        <taxon>Agaricomycotina</taxon>
        <taxon>Tremellomycetes</taxon>
        <taxon>Tremellales</taxon>
        <taxon>Cryptococcaceae</taxon>
        <taxon>Cryptococcus</taxon>
    </lineage>
</organism>
<dbReference type="Proteomes" id="UP000094819">
    <property type="component" value="Unassembled WGS sequence"/>
</dbReference>
<evidence type="ECO:0000259" key="1">
    <source>
        <dbReference type="Pfam" id="PF04577"/>
    </source>
</evidence>
<accession>A0A1E3HGM5</accession>
<evidence type="ECO:0000313" key="2">
    <source>
        <dbReference type="EMBL" id="ODN74906.1"/>
    </source>
</evidence>
<gene>
    <name evidence="2" type="ORF">L198_08213</name>
</gene>
<name>A0A1E3HGM5_9TREE</name>
<dbReference type="OrthoDB" id="529273at2759"/>
<dbReference type="RefSeq" id="XP_019027841.1">
    <property type="nucleotide sequence ID" value="XM_019180184.1"/>
</dbReference>
<proteinExistence type="predicted"/>
<reference evidence="2 3" key="1">
    <citation type="submission" date="2016-06" db="EMBL/GenBank/DDBJ databases">
        <title>Evolution of pathogenesis and genome organization in the Tremellales.</title>
        <authorList>
            <person name="Cuomo C."/>
            <person name="Litvintseva A."/>
            <person name="Heitman J."/>
            <person name="Chen Y."/>
            <person name="Sun S."/>
            <person name="Springer D."/>
            <person name="Dromer F."/>
            <person name="Young S."/>
            <person name="Zeng Q."/>
            <person name="Chapman S."/>
            <person name="Gujja S."/>
            <person name="Saif S."/>
            <person name="Birren B."/>
        </authorList>
    </citation>
    <scope>NUCLEOTIDE SEQUENCE [LARGE SCALE GENOMIC DNA]</scope>
    <source>
        <strain evidence="2 3">CBS 7118</strain>
    </source>
</reference>
<dbReference type="InterPro" id="IPR049625">
    <property type="entry name" value="Glyco_transf_61_cat"/>
</dbReference>